<evidence type="ECO:0000313" key="1">
    <source>
        <dbReference type="EMBL" id="PIR71938.1"/>
    </source>
</evidence>
<keyword evidence="1" id="KW-0540">Nuclease</keyword>
<sequence>MNKWIKKSINLANSPGYLDKLFEVYPIESREIRQISAKIKERIKNAFRAKDKLLLVKTLLELPKFPIDDPYIASLRKYPSLLNKNPKTVKRIGKRLLSIKMGTLLELAVQPKSPSRQLGHSFKRWLQTINYPFLDEKEFLNSKDSVVFLKGGDKKLKQFAQSKFKIRIPTGKGPDFILKINNKFFIGESKFLTDYGGSQDNQFNNAIKMLKITKKNVEGIAVLDGIVWFKSGSHMYKTIAKQKGIALSALLLEEFIKEEK</sequence>
<dbReference type="Pfam" id="PF06300">
    <property type="entry name" value="Tsp45I"/>
    <property type="match status" value="1"/>
</dbReference>
<dbReference type="GO" id="GO:0004519">
    <property type="term" value="F:endonuclease activity"/>
    <property type="evidence" value="ECO:0007669"/>
    <property type="project" value="UniProtKB-KW"/>
</dbReference>
<accession>A0A2M6NR83</accession>
<proteinExistence type="predicted"/>
<gene>
    <name evidence="1" type="ORF">COU42_03015</name>
</gene>
<dbReference type="InterPro" id="IPR010443">
    <property type="entry name" value="Restrct_endonuc_II_Tsp45I"/>
</dbReference>
<organism evidence="1 2">
    <name type="scientific">Candidatus Nealsonbacteria bacterium CG10_big_fil_rev_8_21_14_0_10_36_24</name>
    <dbReference type="NCBI Taxonomy" id="1974710"/>
    <lineage>
        <taxon>Bacteria</taxon>
        <taxon>Candidatus Nealsoniibacteriota</taxon>
    </lineage>
</organism>
<reference evidence="2" key="1">
    <citation type="submission" date="2017-09" db="EMBL/GenBank/DDBJ databases">
        <title>Depth-based differentiation of microbial function through sediment-hosted aquifers and enrichment of novel symbionts in the deep terrestrial subsurface.</title>
        <authorList>
            <person name="Probst A.J."/>
            <person name="Ladd B."/>
            <person name="Jarett J.K."/>
            <person name="Geller-Mcgrath D.E."/>
            <person name="Sieber C.M.K."/>
            <person name="Emerson J.B."/>
            <person name="Anantharaman K."/>
            <person name="Thomas B.C."/>
            <person name="Malmstrom R."/>
            <person name="Stieglmeier M."/>
            <person name="Klingl A."/>
            <person name="Woyke T."/>
            <person name="Ryan C.M."/>
            <person name="Banfield J.F."/>
        </authorList>
    </citation>
    <scope>NUCLEOTIDE SEQUENCE [LARGE SCALE GENOMIC DNA]</scope>
</reference>
<dbReference type="Proteomes" id="UP000228756">
    <property type="component" value="Unassembled WGS sequence"/>
</dbReference>
<dbReference type="EMBL" id="PFCJ01000030">
    <property type="protein sequence ID" value="PIR71938.1"/>
    <property type="molecule type" value="Genomic_DNA"/>
</dbReference>
<dbReference type="AlphaFoldDB" id="A0A2M6NR83"/>
<evidence type="ECO:0000313" key="2">
    <source>
        <dbReference type="Proteomes" id="UP000228756"/>
    </source>
</evidence>
<protein>
    <submittedName>
        <fullName evidence="1">Restriction endonuclease</fullName>
    </submittedName>
</protein>
<keyword evidence="1" id="KW-0378">Hydrolase</keyword>
<name>A0A2M6NR83_9BACT</name>
<comment type="caution">
    <text evidence="1">The sequence shown here is derived from an EMBL/GenBank/DDBJ whole genome shotgun (WGS) entry which is preliminary data.</text>
</comment>
<keyword evidence="1" id="KW-0255">Endonuclease</keyword>